<protein>
    <submittedName>
        <fullName evidence="1">Uncharacterized protein</fullName>
    </submittedName>
</protein>
<accession>A0A2H3P740</accession>
<dbReference type="EMBL" id="PDEP01000003">
    <property type="protein sequence ID" value="PEN08368.1"/>
    <property type="molecule type" value="Genomic_DNA"/>
</dbReference>
<proteinExistence type="predicted"/>
<reference evidence="1 2" key="1">
    <citation type="submission" date="2017-10" db="EMBL/GenBank/DDBJ databases">
        <title>Draft genome of Longimonas halophila.</title>
        <authorList>
            <person name="Goh K.M."/>
            <person name="Shamsir M.S."/>
            <person name="Lim S.W."/>
        </authorList>
    </citation>
    <scope>NUCLEOTIDE SEQUENCE [LARGE SCALE GENOMIC DNA]</scope>
    <source>
        <strain evidence="1 2">KCTC 42399</strain>
    </source>
</reference>
<name>A0A2H3P740_9BACT</name>
<sequence length="72" mass="8396">MALTDMIYQKRIEPESNVCFFNRRSNCGLGPIEHVIICICDDRDMQVAIVTLVRMRIEQVNLGRKDLLHTVY</sequence>
<dbReference type="Proteomes" id="UP000221024">
    <property type="component" value="Unassembled WGS sequence"/>
</dbReference>
<evidence type="ECO:0000313" key="2">
    <source>
        <dbReference type="Proteomes" id="UP000221024"/>
    </source>
</evidence>
<organism evidence="1 2">
    <name type="scientific">Longimonas halophila</name>
    <dbReference type="NCBI Taxonomy" id="1469170"/>
    <lineage>
        <taxon>Bacteria</taxon>
        <taxon>Pseudomonadati</taxon>
        <taxon>Rhodothermota</taxon>
        <taxon>Rhodothermia</taxon>
        <taxon>Rhodothermales</taxon>
        <taxon>Salisaetaceae</taxon>
        <taxon>Longimonas</taxon>
    </lineage>
</organism>
<comment type="caution">
    <text evidence="1">The sequence shown here is derived from an EMBL/GenBank/DDBJ whole genome shotgun (WGS) entry which is preliminary data.</text>
</comment>
<dbReference type="AlphaFoldDB" id="A0A2H3P740"/>
<evidence type="ECO:0000313" key="1">
    <source>
        <dbReference type="EMBL" id="PEN08368.1"/>
    </source>
</evidence>
<keyword evidence="2" id="KW-1185">Reference proteome</keyword>
<gene>
    <name evidence="1" type="ORF">CRI93_04435</name>
</gene>